<dbReference type="EMBL" id="RBTN01000335">
    <property type="protein sequence ID" value="RMT68222.1"/>
    <property type="molecule type" value="Genomic_DNA"/>
</dbReference>
<keyword evidence="2" id="KW-1003">Cell membrane</keyword>
<keyword evidence="7 9" id="KW-0807">Transducer</keyword>
<dbReference type="GO" id="GO:0004888">
    <property type="term" value="F:transmembrane signaling receptor activity"/>
    <property type="evidence" value="ECO:0007669"/>
    <property type="project" value="InterPro"/>
</dbReference>
<evidence type="ECO:0000313" key="12">
    <source>
        <dbReference type="Proteomes" id="UP000268636"/>
    </source>
</evidence>
<proteinExistence type="inferred from homology"/>
<comment type="similarity">
    <text evidence="8">Belongs to the methyl-accepting chemotaxis (MCP) protein family.</text>
</comment>
<name>A0AB74BAG3_PSESS</name>
<dbReference type="GO" id="GO:0005886">
    <property type="term" value="C:plasma membrane"/>
    <property type="evidence" value="ECO:0007669"/>
    <property type="project" value="UniProtKB-SubCell"/>
</dbReference>
<evidence type="ECO:0000259" key="10">
    <source>
        <dbReference type="PROSITE" id="PS50111"/>
    </source>
</evidence>
<dbReference type="Gene3D" id="1.10.287.950">
    <property type="entry name" value="Methyl-accepting chemotaxis protein"/>
    <property type="match status" value="1"/>
</dbReference>
<dbReference type="GO" id="GO:0007165">
    <property type="term" value="P:signal transduction"/>
    <property type="evidence" value="ECO:0007669"/>
    <property type="project" value="UniProtKB-KW"/>
</dbReference>
<dbReference type="GO" id="GO:0006935">
    <property type="term" value="P:chemotaxis"/>
    <property type="evidence" value="ECO:0007669"/>
    <property type="project" value="InterPro"/>
</dbReference>
<evidence type="ECO:0000256" key="5">
    <source>
        <dbReference type="ARBA" id="ARBA00022989"/>
    </source>
</evidence>
<organism evidence="11 12">
    <name type="scientific">Pseudomonas savastanoi pv. nerii</name>
    <dbReference type="NCBI Taxonomy" id="360921"/>
    <lineage>
        <taxon>Bacteria</taxon>
        <taxon>Pseudomonadati</taxon>
        <taxon>Pseudomonadota</taxon>
        <taxon>Gammaproteobacteria</taxon>
        <taxon>Pseudomonadales</taxon>
        <taxon>Pseudomonadaceae</taxon>
        <taxon>Pseudomonas</taxon>
    </lineage>
</organism>
<evidence type="ECO:0000256" key="1">
    <source>
        <dbReference type="ARBA" id="ARBA00004236"/>
    </source>
</evidence>
<comment type="subcellular location">
    <subcellularLocation>
        <location evidence="1">Cell membrane</location>
    </subcellularLocation>
</comment>
<accession>A0AB74BAG3</accession>
<gene>
    <name evidence="11" type="ORF">ALP42_04485</name>
</gene>
<comment type="caution">
    <text evidence="11">The sequence shown here is derived from an EMBL/GenBank/DDBJ whole genome shotgun (WGS) entry which is preliminary data.</text>
</comment>
<dbReference type="SUPFAM" id="SSF58104">
    <property type="entry name" value="Methyl-accepting chemotaxis protein (MCP) signaling domain"/>
    <property type="match status" value="1"/>
</dbReference>
<dbReference type="SUPFAM" id="SSF55785">
    <property type="entry name" value="PYP-like sensor domain (PAS domain)"/>
    <property type="match status" value="1"/>
</dbReference>
<evidence type="ECO:0000256" key="4">
    <source>
        <dbReference type="ARBA" id="ARBA00022692"/>
    </source>
</evidence>
<dbReference type="PANTHER" id="PTHR32089:SF74">
    <property type="entry name" value="METHYL-ACCEPTING CHEMOTAXIS PROTEIN AER"/>
    <property type="match status" value="1"/>
</dbReference>
<dbReference type="CDD" id="cd00130">
    <property type="entry name" value="PAS"/>
    <property type="match status" value="1"/>
</dbReference>
<evidence type="ECO:0000256" key="9">
    <source>
        <dbReference type="PROSITE-ProRule" id="PRU00284"/>
    </source>
</evidence>
<dbReference type="PROSITE" id="PS50111">
    <property type="entry name" value="CHEMOTAXIS_TRANSDUC_2"/>
    <property type="match status" value="1"/>
</dbReference>
<dbReference type="NCBIfam" id="TIGR00229">
    <property type="entry name" value="sensory_box"/>
    <property type="match status" value="1"/>
</dbReference>
<dbReference type="InterPro" id="IPR013655">
    <property type="entry name" value="PAS_fold_3"/>
</dbReference>
<dbReference type="SMART" id="SM00283">
    <property type="entry name" value="MA"/>
    <property type="match status" value="1"/>
</dbReference>
<evidence type="ECO:0000256" key="7">
    <source>
        <dbReference type="ARBA" id="ARBA00023224"/>
    </source>
</evidence>
<dbReference type="InterPro" id="IPR004089">
    <property type="entry name" value="MCPsignal_dom"/>
</dbReference>
<dbReference type="AlphaFoldDB" id="A0AB74BAG3"/>
<dbReference type="InterPro" id="IPR004090">
    <property type="entry name" value="Chemotax_Me-accpt_rcpt"/>
</dbReference>
<evidence type="ECO:0000313" key="11">
    <source>
        <dbReference type="EMBL" id="RMT68222.1"/>
    </source>
</evidence>
<dbReference type="Proteomes" id="UP000268636">
    <property type="component" value="Unassembled WGS sequence"/>
</dbReference>
<keyword evidence="5" id="KW-1133">Transmembrane helix</keyword>
<dbReference type="InterPro" id="IPR000014">
    <property type="entry name" value="PAS"/>
</dbReference>
<evidence type="ECO:0000256" key="8">
    <source>
        <dbReference type="ARBA" id="ARBA00029447"/>
    </source>
</evidence>
<reference evidence="11 12" key="1">
    <citation type="submission" date="2018-08" db="EMBL/GenBank/DDBJ databases">
        <title>Recombination of ecologically and evolutionarily significant loci maintains genetic cohesion in the Pseudomonas syringae species complex.</title>
        <authorList>
            <person name="Dillon M."/>
            <person name="Thakur S."/>
            <person name="Almeida R.N.D."/>
            <person name="Weir B.S."/>
            <person name="Guttman D.S."/>
        </authorList>
    </citation>
    <scope>NUCLEOTIDE SEQUENCE [LARGE SCALE GENOMIC DNA]</scope>
    <source>
        <strain evidence="11 12">ICMP 13786</strain>
    </source>
</reference>
<dbReference type="Gene3D" id="3.30.450.20">
    <property type="entry name" value="PAS domain"/>
    <property type="match status" value="1"/>
</dbReference>
<dbReference type="CDD" id="cd11386">
    <property type="entry name" value="MCP_signal"/>
    <property type="match status" value="1"/>
</dbReference>
<dbReference type="Pfam" id="PF00015">
    <property type="entry name" value="MCPsignal"/>
    <property type="match status" value="1"/>
</dbReference>
<dbReference type="Pfam" id="PF08447">
    <property type="entry name" value="PAS_3"/>
    <property type="match status" value="1"/>
</dbReference>
<keyword evidence="6" id="KW-0472">Membrane</keyword>
<evidence type="ECO:0000256" key="3">
    <source>
        <dbReference type="ARBA" id="ARBA00022481"/>
    </source>
</evidence>
<keyword evidence="11" id="KW-0675">Receptor</keyword>
<dbReference type="PRINTS" id="PR00260">
    <property type="entry name" value="CHEMTRNSDUCR"/>
</dbReference>
<dbReference type="PANTHER" id="PTHR32089">
    <property type="entry name" value="METHYL-ACCEPTING CHEMOTAXIS PROTEIN MCPB"/>
    <property type="match status" value="1"/>
</dbReference>
<feature type="domain" description="Methyl-accepting transducer" evidence="10">
    <location>
        <begin position="253"/>
        <end position="489"/>
    </location>
</feature>
<protein>
    <submittedName>
        <fullName evidence="11">Aerotaxis receptor Aer</fullName>
    </submittedName>
</protein>
<dbReference type="InterPro" id="IPR035965">
    <property type="entry name" value="PAS-like_dom_sf"/>
</dbReference>
<evidence type="ECO:0000256" key="2">
    <source>
        <dbReference type="ARBA" id="ARBA00022475"/>
    </source>
</evidence>
<evidence type="ECO:0000256" key="6">
    <source>
        <dbReference type="ARBA" id="ARBA00023136"/>
    </source>
</evidence>
<keyword evidence="3" id="KW-0488">Methylation</keyword>
<keyword evidence="4" id="KW-0812">Transmembrane</keyword>
<sequence>MRVFDMTIPSNSSAPSRPALICRTNLKGQIKHCSDGFAREHGYARDELLGASVTLLRHELMPAAVFASLWSTLGQGTPWMGIVCNRHRDGSQRWHNVYIKPVYGSEGVQGYGAIYLPLSSEQQHRAQVFFARWQRRGSPVSAVAAVAAMTRWLSWSWPTLLVGSGIALACAGLESAWLQGVSALLGVLVLTGWQSWRQNRQVRAVLASHPKAFAAPALAGLYADLSATPALVNMALIAGEARLQTALSRIGMSGRLIDEHMGALHELIGHEARRLEEQRSESDQSVVALSEMTATIQEVSRNLQHSAEATGQAVEQSSQGQALAEQSLSAMQRLNASVAEISAAAGELSTATESIGSITDIISNIAGQTNLLALNAAIEAARAGDAGRGFSVVADEVRQLATRTQEATLNIQPLLQRFRQTTEQTVQLTHEGQTLSRQGMTAVTSVRESFSQVNEALDRISSMSVQISSAMEQQGQVAEDLNQQAMRIADASRQSAAKALDGRRISEEIGHQVEGLRSLAERFDR</sequence>